<dbReference type="OrthoDB" id="8780871at2759"/>
<evidence type="ECO:0000313" key="14">
    <source>
        <dbReference type="Proteomes" id="UP000700334"/>
    </source>
</evidence>
<dbReference type="GO" id="GO:0004869">
    <property type="term" value="F:cysteine-type endopeptidase inhibitor activity"/>
    <property type="evidence" value="ECO:0007669"/>
    <property type="project" value="InterPro"/>
</dbReference>
<feature type="chain" id="PRO_5035317964" description="Alpha-2-HS-glycoprotein" evidence="11">
    <location>
        <begin position="19"/>
        <end position="351"/>
    </location>
</feature>
<dbReference type="GO" id="GO:0072562">
    <property type="term" value="C:blood microparticle"/>
    <property type="evidence" value="ECO:0007669"/>
    <property type="project" value="TreeGrafter"/>
</dbReference>
<evidence type="ECO:0000256" key="3">
    <source>
        <dbReference type="ARBA" id="ARBA00022525"/>
    </source>
</evidence>
<evidence type="ECO:0000256" key="4">
    <source>
        <dbReference type="ARBA" id="ARBA00022553"/>
    </source>
</evidence>
<dbReference type="PANTHER" id="PTHR13814:SF6">
    <property type="entry name" value="ALPHA-2-HS-GLYCOPROTEIN"/>
    <property type="match status" value="1"/>
</dbReference>
<dbReference type="Proteomes" id="UP000700334">
    <property type="component" value="Unassembled WGS sequence"/>
</dbReference>
<comment type="subcellular location">
    <subcellularLocation>
        <location evidence="1">Secreted</location>
    </subcellularLocation>
</comment>
<feature type="signal peptide" evidence="11">
    <location>
        <begin position="1"/>
        <end position="18"/>
    </location>
</feature>
<keyword evidence="8" id="KW-0325">Glycoprotein</keyword>
<accession>A0A8J6A5U6</accession>
<comment type="caution">
    <text evidence="13">The sequence shown here is derived from an EMBL/GenBank/DDBJ whole genome shotgun (WGS) entry which is preliminary data.</text>
</comment>
<dbReference type="Pfam" id="PF00031">
    <property type="entry name" value="Cystatin"/>
    <property type="match status" value="1"/>
</dbReference>
<keyword evidence="6" id="KW-0677">Repeat</keyword>
<keyword evidence="3" id="KW-0964">Secreted</keyword>
<dbReference type="InterPro" id="IPR050735">
    <property type="entry name" value="Kininogen_Fetuin_HRG"/>
</dbReference>
<keyword evidence="4" id="KW-0597">Phosphoprotein</keyword>
<keyword evidence="14" id="KW-1185">Reference proteome</keyword>
<evidence type="ECO:0000256" key="8">
    <source>
        <dbReference type="ARBA" id="ARBA00023180"/>
    </source>
</evidence>
<dbReference type="CDD" id="cd00042">
    <property type="entry name" value="CY"/>
    <property type="match status" value="2"/>
</dbReference>
<evidence type="ECO:0000313" key="13">
    <source>
        <dbReference type="EMBL" id="KAG8516014.1"/>
    </source>
</evidence>
<feature type="compositionally biased region" description="Low complexity" evidence="10">
    <location>
        <begin position="305"/>
        <end position="337"/>
    </location>
</feature>
<evidence type="ECO:0000256" key="6">
    <source>
        <dbReference type="ARBA" id="ARBA00022737"/>
    </source>
</evidence>
<sequence length="351" mass="37236">MRCLILLLCLAQLWGCQSVPLGGGMTFRQPNCDDPETEQVAGVAMNYINDNLFQSYKVILNQIDKVKVWNRRPNGEVYELELDTLETTCHALDPTPVENCTVRQVAEHAVEGDCDVQVLKQNGQFTVLTARCDSNPDSAEDVRKVCPNCPLLAQTNDTSVVVAVEKALAAFNAQSNGSYYQLVETSRGQVVPVPPYTYVEFVVAATDCVAKEVTDPAVCKLLAEKQYGFCKGTHIQRLGGEDVKVSCTMFQTQPPAAGSKAGGPGPVVDVAAPTSSPANPAPAAVVVVAPAGPPSSGAHHDLRHSSSTSVESASGESPGVMKQPKPAKPGMAGAAGPLVRPCPGRIRHFKV</sequence>
<dbReference type="PANTHER" id="PTHR13814">
    <property type="entry name" value="FETUIN"/>
    <property type="match status" value="1"/>
</dbReference>
<dbReference type="InterPro" id="IPR025760">
    <property type="entry name" value="Cystatin_Fetuin_A"/>
</dbReference>
<keyword evidence="7" id="KW-1015">Disulfide bond</keyword>
<dbReference type="InterPro" id="IPR000010">
    <property type="entry name" value="Cystatin_dom"/>
</dbReference>
<gene>
    <name evidence="13" type="ORF">J0S82_000636</name>
</gene>
<dbReference type="SMART" id="SM00043">
    <property type="entry name" value="CY"/>
    <property type="match status" value="2"/>
</dbReference>
<feature type="domain" description="Cystatin fetuin-A-type" evidence="12">
    <location>
        <begin position="27"/>
        <end position="135"/>
    </location>
</feature>
<dbReference type="PROSITE" id="PS01254">
    <property type="entry name" value="FETUIN_1"/>
    <property type="match status" value="1"/>
</dbReference>
<organism evidence="13 14">
    <name type="scientific">Galemys pyrenaicus</name>
    <name type="common">Iberian desman</name>
    <name type="synonym">Pyrenean desman</name>
    <dbReference type="NCBI Taxonomy" id="202257"/>
    <lineage>
        <taxon>Eukaryota</taxon>
        <taxon>Metazoa</taxon>
        <taxon>Chordata</taxon>
        <taxon>Craniata</taxon>
        <taxon>Vertebrata</taxon>
        <taxon>Euteleostomi</taxon>
        <taxon>Mammalia</taxon>
        <taxon>Eutheria</taxon>
        <taxon>Laurasiatheria</taxon>
        <taxon>Eulipotyphla</taxon>
        <taxon>Talpidae</taxon>
        <taxon>Galemys</taxon>
    </lineage>
</organism>
<evidence type="ECO:0000259" key="12">
    <source>
        <dbReference type="PROSITE" id="PS51529"/>
    </source>
</evidence>
<evidence type="ECO:0000256" key="2">
    <source>
        <dbReference type="ARBA" id="ARBA00019375"/>
    </source>
</evidence>
<dbReference type="PROSITE" id="PS01255">
    <property type="entry name" value="FETUIN_2"/>
    <property type="match status" value="1"/>
</dbReference>
<dbReference type="FunFam" id="3.10.450.10:FF:000009">
    <property type="entry name" value="Alpha-2-HS-glycoprotein 2"/>
    <property type="match status" value="1"/>
</dbReference>
<name>A0A8J6A5U6_GALPY</name>
<dbReference type="SUPFAM" id="SSF54403">
    <property type="entry name" value="Cystatin/monellin"/>
    <property type="match status" value="2"/>
</dbReference>
<evidence type="ECO:0000256" key="10">
    <source>
        <dbReference type="SAM" id="MobiDB-lite"/>
    </source>
</evidence>
<evidence type="ECO:0000256" key="1">
    <source>
        <dbReference type="ARBA" id="ARBA00004613"/>
    </source>
</evidence>
<protein>
    <recommendedName>
        <fullName evidence="2">Alpha-2-HS-glycoprotein</fullName>
    </recommendedName>
    <alternativeName>
        <fullName evidence="9">Fetuin-A</fullName>
    </alternativeName>
</protein>
<keyword evidence="5 11" id="KW-0732">Signal</keyword>
<proteinExistence type="predicted"/>
<dbReference type="AlphaFoldDB" id="A0A8J6A5U6"/>
<dbReference type="InterPro" id="IPR046350">
    <property type="entry name" value="Cystatin_sf"/>
</dbReference>
<dbReference type="PROSITE" id="PS51529">
    <property type="entry name" value="CYSTATIN_FETUIN_A"/>
    <property type="match status" value="2"/>
</dbReference>
<evidence type="ECO:0000256" key="11">
    <source>
        <dbReference type="SAM" id="SignalP"/>
    </source>
</evidence>
<dbReference type="EMBL" id="JAGFMF010011690">
    <property type="protein sequence ID" value="KAG8516014.1"/>
    <property type="molecule type" value="Genomic_DNA"/>
</dbReference>
<reference evidence="13" key="1">
    <citation type="journal article" date="2021" name="Evol. Appl.">
        <title>The genome of the Pyrenean desman and the effects of bottlenecks and inbreeding on the genomic landscape of an endangered species.</title>
        <authorList>
            <person name="Escoda L."/>
            <person name="Castresana J."/>
        </authorList>
    </citation>
    <scope>NUCLEOTIDE SEQUENCE</scope>
    <source>
        <strain evidence="13">IBE-C5619</strain>
    </source>
</reference>
<evidence type="ECO:0000256" key="7">
    <source>
        <dbReference type="ARBA" id="ARBA00023157"/>
    </source>
</evidence>
<feature type="domain" description="Cystatin fetuin-A-type" evidence="12">
    <location>
        <begin position="144"/>
        <end position="255"/>
    </location>
</feature>
<dbReference type="GO" id="GO:0031012">
    <property type="term" value="C:extracellular matrix"/>
    <property type="evidence" value="ECO:0007669"/>
    <property type="project" value="TreeGrafter"/>
</dbReference>
<feature type="region of interest" description="Disordered" evidence="10">
    <location>
        <begin position="289"/>
        <end position="351"/>
    </location>
</feature>
<dbReference type="Gene3D" id="3.10.450.10">
    <property type="match status" value="2"/>
</dbReference>
<evidence type="ECO:0000256" key="5">
    <source>
        <dbReference type="ARBA" id="ARBA00022729"/>
    </source>
</evidence>
<evidence type="ECO:0000256" key="9">
    <source>
        <dbReference type="ARBA" id="ARBA00032001"/>
    </source>
</evidence>
<dbReference type="InterPro" id="IPR001363">
    <property type="entry name" value="Prot_inh_fetuin_CS"/>
</dbReference>
<dbReference type="FunFam" id="3.10.450.10:FF:000010">
    <property type="entry name" value="Alpha-2-HS-glycoprotein"/>
    <property type="match status" value="1"/>
</dbReference>